<keyword evidence="2" id="KW-1185">Reference proteome</keyword>
<organism evidence="1 2">
    <name type="scientific">Tissierella simiarum</name>
    <dbReference type="NCBI Taxonomy" id="2841534"/>
    <lineage>
        <taxon>Bacteria</taxon>
        <taxon>Bacillati</taxon>
        <taxon>Bacillota</taxon>
        <taxon>Tissierellia</taxon>
        <taxon>Tissierellales</taxon>
        <taxon>Tissierellaceae</taxon>
        <taxon>Tissierella</taxon>
    </lineage>
</organism>
<evidence type="ECO:0000313" key="1">
    <source>
        <dbReference type="EMBL" id="MBU5440295.1"/>
    </source>
</evidence>
<comment type="caution">
    <text evidence="1">The sequence shown here is derived from an EMBL/GenBank/DDBJ whole genome shotgun (WGS) entry which is preliminary data.</text>
</comment>
<dbReference type="EMBL" id="JAHLPM010000031">
    <property type="protein sequence ID" value="MBU5440295.1"/>
    <property type="molecule type" value="Genomic_DNA"/>
</dbReference>
<reference evidence="1 2" key="1">
    <citation type="submission" date="2021-06" db="EMBL/GenBank/DDBJ databases">
        <authorList>
            <person name="Sun Q."/>
            <person name="Li D."/>
        </authorList>
    </citation>
    <scope>NUCLEOTIDE SEQUENCE [LARGE SCALE GENOMIC DNA]</scope>
    <source>
        <strain evidence="1 2">MSJ-40</strain>
    </source>
</reference>
<dbReference type="InterPro" id="IPR010064">
    <property type="entry name" value="HK97-gp10_tail"/>
</dbReference>
<accession>A0ABS6EBI5</accession>
<dbReference type="RefSeq" id="WP_216522405.1">
    <property type="nucleotide sequence ID" value="NZ_JAHLPM010000031.1"/>
</dbReference>
<dbReference type="Proteomes" id="UP000749471">
    <property type="component" value="Unassembled WGS sequence"/>
</dbReference>
<name>A0ABS6EBI5_9FIRM</name>
<evidence type="ECO:0000313" key="2">
    <source>
        <dbReference type="Proteomes" id="UP000749471"/>
    </source>
</evidence>
<gene>
    <name evidence="1" type="ORF">KQI42_20070</name>
</gene>
<dbReference type="Pfam" id="PF04883">
    <property type="entry name" value="HK97-gp10_like"/>
    <property type="match status" value="1"/>
</dbReference>
<sequence>MSKGGFDYSDFKKLAENFQKSIDGKAVDKLLEEFLLEMAFRAERKIKKRTPVGVYPQGSGKTGGHLRRNWKVGEVRKHGSSYVVGIYNPVEYAKYVEYGHRTRDHEGWVEGRFMLTISMQEIERELPKFLEKRAEKLLKEILKIE</sequence>
<protein>
    <submittedName>
        <fullName evidence="1">HK97 gp10 family phage protein</fullName>
    </submittedName>
</protein>
<proteinExistence type="predicted"/>